<protein>
    <submittedName>
        <fullName evidence="1">Uncharacterized protein</fullName>
    </submittedName>
</protein>
<organism evidence="1 2">
    <name type="scientific">Hyaloperonospora arabidopsidis (strain Emoy2)</name>
    <name type="common">Downy mildew agent</name>
    <name type="synonym">Peronospora arabidopsidis</name>
    <dbReference type="NCBI Taxonomy" id="559515"/>
    <lineage>
        <taxon>Eukaryota</taxon>
        <taxon>Sar</taxon>
        <taxon>Stramenopiles</taxon>
        <taxon>Oomycota</taxon>
        <taxon>Peronosporomycetes</taxon>
        <taxon>Peronosporales</taxon>
        <taxon>Peronosporaceae</taxon>
        <taxon>Hyaloperonospora</taxon>
    </lineage>
</organism>
<reference evidence="1" key="2">
    <citation type="submission" date="2015-06" db="UniProtKB">
        <authorList>
            <consortium name="EnsemblProtists"/>
        </authorList>
    </citation>
    <scope>IDENTIFICATION</scope>
    <source>
        <strain evidence="1">Emoy2</strain>
    </source>
</reference>
<proteinExistence type="predicted"/>
<evidence type="ECO:0000313" key="1">
    <source>
        <dbReference type="EnsemblProtists" id="HpaP804711"/>
    </source>
</evidence>
<evidence type="ECO:0000313" key="2">
    <source>
        <dbReference type="Proteomes" id="UP000011713"/>
    </source>
</evidence>
<keyword evidence="2" id="KW-1185">Reference proteome</keyword>
<reference evidence="2" key="1">
    <citation type="journal article" date="2010" name="Science">
        <title>Signatures of adaptation to obligate biotrophy in the Hyaloperonospora arabidopsidis genome.</title>
        <authorList>
            <person name="Baxter L."/>
            <person name="Tripathy S."/>
            <person name="Ishaque N."/>
            <person name="Boot N."/>
            <person name="Cabral A."/>
            <person name="Kemen E."/>
            <person name="Thines M."/>
            <person name="Ah-Fong A."/>
            <person name="Anderson R."/>
            <person name="Badejoko W."/>
            <person name="Bittner-Eddy P."/>
            <person name="Boore J.L."/>
            <person name="Chibucos M.C."/>
            <person name="Coates M."/>
            <person name="Dehal P."/>
            <person name="Delehaunty K."/>
            <person name="Dong S."/>
            <person name="Downton P."/>
            <person name="Dumas B."/>
            <person name="Fabro G."/>
            <person name="Fronick C."/>
            <person name="Fuerstenberg S.I."/>
            <person name="Fulton L."/>
            <person name="Gaulin E."/>
            <person name="Govers F."/>
            <person name="Hughes L."/>
            <person name="Humphray S."/>
            <person name="Jiang R.H."/>
            <person name="Judelson H."/>
            <person name="Kamoun S."/>
            <person name="Kyung K."/>
            <person name="Meijer H."/>
            <person name="Minx P."/>
            <person name="Morris P."/>
            <person name="Nelson J."/>
            <person name="Phuntumart V."/>
            <person name="Qutob D."/>
            <person name="Rehmany A."/>
            <person name="Rougon-Cardoso A."/>
            <person name="Ryden P."/>
            <person name="Torto-Alalibo T."/>
            <person name="Studholme D."/>
            <person name="Wang Y."/>
            <person name="Win J."/>
            <person name="Wood J."/>
            <person name="Clifton S.W."/>
            <person name="Rogers J."/>
            <person name="Van den Ackerveken G."/>
            <person name="Jones J.D."/>
            <person name="McDowell J.M."/>
            <person name="Beynon J."/>
            <person name="Tyler B.M."/>
        </authorList>
    </citation>
    <scope>NUCLEOTIDE SEQUENCE [LARGE SCALE GENOMIC DNA]</scope>
    <source>
        <strain evidence="2">Emoy2</strain>
    </source>
</reference>
<dbReference type="AlphaFoldDB" id="M4BEJ3"/>
<dbReference type="Proteomes" id="UP000011713">
    <property type="component" value="Unassembled WGS sequence"/>
</dbReference>
<dbReference type="EnsemblProtists" id="HpaT804711">
    <property type="protein sequence ID" value="HpaP804711"/>
    <property type="gene ID" value="HpaG804711"/>
</dbReference>
<dbReference type="HOGENOM" id="CLU_2890575_0_0_1"/>
<accession>M4BEJ3</accession>
<dbReference type="InParanoid" id="M4BEJ3"/>
<name>M4BEJ3_HYAAE</name>
<sequence length="63" mass="7356">MPSKSKMQWAMRLEPHPQECVWSWLKEKMRLVCIGSVKASYVLCCANSYHPANFASLWQLEIL</sequence>
<dbReference type="VEuPathDB" id="FungiDB:HpaG804711"/>
<dbReference type="EMBL" id="JH598180">
    <property type="status" value="NOT_ANNOTATED_CDS"/>
    <property type="molecule type" value="Genomic_DNA"/>
</dbReference>